<gene>
    <name evidence="3" type="primary">yqjW1_2</name>
    <name evidence="3" type="ORF">NCTC10343_03561</name>
</gene>
<dbReference type="InterPro" id="IPR001126">
    <property type="entry name" value="UmuC"/>
</dbReference>
<organism evidence="3 4">
    <name type="scientific">Paenibacillus polymyxa</name>
    <name type="common">Bacillus polymyxa</name>
    <dbReference type="NCBI Taxonomy" id="1406"/>
    <lineage>
        <taxon>Bacteria</taxon>
        <taxon>Bacillati</taxon>
        <taxon>Bacillota</taxon>
        <taxon>Bacilli</taxon>
        <taxon>Bacillales</taxon>
        <taxon>Paenibacillaceae</taxon>
        <taxon>Paenibacillus</taxon>
    </lineage>
</organism>
<dbReference type="EC" id="2.7.7.7" evidence="3"/>
<reference evidence="3 4" key="1">
    <citation type="submission" date="2018-06" db="EMBL/GenBank/DDBJ databases">
        <authorList>
            <consortium name="Pathogen Informatics"/>
            <person name="Doyle S."/>
        </authorList>
    </citation>
    <scope>NUCLEOTIDE SEQUENCE [LARGE SCALE GENOMIC DNA]</scope>
    <source>
        <strain evidence="3 4">NCTC10343</strain>
    </source>
</reference>
<dbReference type="SUPFAM" id="SSF56672">
    <property type="entry name" value="DNA/RNA polymerases"/>
    <property type="match status" value="1"/>
</dbReference>
<keyword evidence="3" id="KW-0808">Transferase</keyword>
<dbReference type="InterPro" id="IPR043502">
    <property type="entry name" value="DNA/RNA_pol_sf"/>
</dbReference>
<accession>A0A378Y0Q7</accession>
<proteinExistence type="inferred from homology"/>
<keyword evidence="3" id="KW-0548">Nucleotidyltransferase</keyword>
<dbReference type="EMBL" id="UGSC01000001">
    <property type="protein sequence ID" value="SUA70684.1"/>
    <property type="molecule type" value="Genomic_DNA"/>
</dbReference>
<feature type="domain" description="UmuC" evidence="2">
    <location>
        <begin position="1"/>
        <end position="61"/>
    </location>
</feature>
<name>A0A378Y0Q7_PAEPO</name>
<dbReference type="AlphaFoldDB" id="A0A378Y0Q7"/>
<dbReference type="Proteomes" id="UP000254400">
    <property type="component" value="Unassembled WGS sequence"/>
</dbReference>
<evidence type="ECO:0000259" key="2">
    <source>
        <dbReference type="PROSITE" id="PS50173"/>
    </source>
</evidence>
<dbReference type="Pfam" id="PF00817">
    <property type="entry name" value="IMS"/>
    <property type="match status" value="1"/>
</dbReference>
<sequence>MQHYIDVSLKITEIYNEYTDLVEVFSIDEQFLDMSGSLSLFGDPLSIASEIQRKVLGQTGVWTRTEGKV</sequence>
<dbReference type="GO" id="GO:0006281">
    <property type="term" value="P:DNA repair"/>
    <property type="evidence" value="ECO:0007669"/>
    <property type="project" value="InterPro"/>
</dbReference>
<dbReference type="PROSITE" id="PS50173">
    <property type="entry name" value="UMUC"/>
    <property type="match status" value="1"/>
</dbReference>
<dbReference type="Gene3D" id="3.30.70.270">
    <property type="match status" value="1"/>
</dbReference>
<evidence type="ECO:0000313" key="4">
    <source>
        <dbReference type="Proteomes" id="UP000254400"/>
    </source>
</evidence>
<protein>
    <submittedName>
        <fullName evidence="3">DNA polymerase IV</fullName>
        <ecNumber evidence="3">2.7.7.7</ecNumber>
    </submittedName>
</protein>
<evidence type="ECO:0000256" key="1">
    <source>
        <dbReference type="ARBA" id="ARBA00010945"/>
    </source>
</evidence>
<comment type="similarity">
    <text evidence="1">Belongs to the DNA polymerase type-Y family.</text>
</comment>
<dbReference type="InterPro" id="IPR043128">
    <property type="entry name" value="Rev_trsase/Diguanyl_cyclase"/>
</dbReference>
<dbReference type="GO" id="GO:0003887">
    <property type="term" value="F:DNA-directed DNA polymerase activity"/>
    <property type="evidence" value="ECO:0007669"/>
    <property type="project" value="UniProtKB-EC"/>
</dbReference>
<evidence type="ECO:0000313" key="3">
    <source>
        <dbReference type="EMBL" id="SUA70684.1"/>
    </source>
</evidence>